<dbReference type="Pfam" id="PF23036">
    <property type="entry name" value="TRAPPC10_1st"/>
    <property type="match status" value="1"/>
</dbReference>
<dbReference type="Pfam" id="PF23274">
    <property type="entry name" value="DUF7077"/>
    <property type="match status" value="1"/>
</dbReference>
<evidence type="ECO:0000313" key="7">
    <source>
        <dbReference type="EMBL" id="TRM61873.1"/>
    </source>
</evidence>
<dbReference type="STRING" id="97359.A0A550CAP1"/>
<evidence type="ECO:0000259" key="6">
    <source>
        <dbReference type="Pfam" id="PF23274"/>
    </source>
</evidence>
<protein>
    <submittedName>
        <fullName evidence="7">Trafficking protein particle complex subunit 10</fullName>
    </submittedName>
</protein>
<feature type="domain" description="TRAPPC10/Trs130 C-terminal" evidence="4">
    <location>
        <begin position="1013"/>
        <end position="1159"/>
    </location>
</feature>
<sequence>MASRAPSQKVGVSFAGPPLLLASGTWKQITASLEAQLPLRNIHWKPAARSSIRTIQELYVNFMPLGTLRDENTSQVPVTVLDRPLLHMFFIACEDADLELYRTSVKKQIKDWHTSIVNRKNQEWLIVQVVKPEAKPVTGNFFAIKGSVYDKIRADFNTDKRDRCVQLSWSATSADNPATWAEAVNKIKEGLVSAFDLVLQQREEEVKRSEGQRLMPGWNFCTFFVLKETLATSFEGIGLYEDALAQYDELELLFYGVLKDKNLSWFGTLISPAPNDDSASLLSISKKPYKDLILANTISVFDFRIYLLARQCELLANLGRLNEVSHKTSAFLSAFGRRLREVQNTLPQYFIESWTYSSALSVVAQCDSWLAAFRVESPKVAALNAGKGELLELARIQLDNIGINAGHLPNKPPFCNAYQGPVSTTTESPLKISNRDVLYAISDKDHFHELYVSTTKLAIDMYAKAGRRKFALKLHGSLAALDVHRQRLSTALTTFTSLPAHYSPHHWTSLEFFVLSRALDTHAALDQQHDRDWIHTLLAFLNAYVTTMGKELLMDQADSERYLVGLIEALQKAAVELDQQLEYTDHPALTLTAENEAVPSGNKDGNNLNIIVTNHLPCPLPVTEIRVNLVGRDSERLTFTAQTDSLAPGKTQLTTFSPIPLHGTFALDTSEAYISKLVLQRTHRKSSSSVKVLRSARDVTLVHIPHDLLALDLRVRQPDLIQLGRRSILVALSTGRNHLSRAMVRLSSQNVQHEHAKAVLASGSPPANIEAIDEGFTLLDVDPDCTVLIEVPHTGTPSARIMQVAIKVEYDVQDDPETTRTLLLSRSVLTSLPVAIHVKDHFRGNKLFSRFVVETTTHQHIRISDAQLELLDPAESARVSVCSRKARVVTVTPSQPASFLFCLQSNGGPAVLESLRFSIKYRILREEVQALLDESVRSALGNDISDLPTRVTLLANLTKALESDTKWIQKYSITGELDVPSADNESVDPVLQLLRANRHSYPPKGKWKELAIPVDVPTMDIVAAAGLRVTSNPAAAEDASEESPFYAGQPLSALITVRTSFHWSDKPRDSDRQYTLRFDLEEMTQDWLVSGRKRGDFAAEDNGEFSFPVTLIALHHGELPLPKVIITPLPVAGEMTMGSLALPSLRTHQEHDAETLLVLPRGGRSTFVLGSS</sequence>
<gene>
    <name evidence="7" type="ORF">BD626DRAFT_405079</name>
</gene>
<organism evidence="7 8">
    <name type="scientific">Schizophyllum amplum</name>
    <dbReference type="NCBI Taxonomy" id="97359"/>
    <lineage>
        <taxon>Eukaryota</taxon>
        <taxon>Fungi</taxon>
        <taxon>Dikarya</taxon>
        <taxon>Basidiomycota</taxon>
        <taxon>Agaricomycotina</taxon>
        <taxon>Agaricomycetes</taxon>
        <taxon>Agaricomycetidae</taxon>
        <taxon>Agaricales</taxon>
        <taxon>Schizophyllaceae</taxon>
        <taxon>Schizophyllum</taxon>
    </lineage>
</organism>
<keyword evidence="2" id="KW-0813">Transport</keyword>
<feature type="domain" description="TRAPPC10/Trs130 N-terminal" evidence="5">
    <location>
        <begin position="24"/>
        <end position="324"/>
    </location>
</feature>
<evidence type="ECO:0000256" key="2">
    <source>
        <dbReference type="ARBA" id="ARBA00022448"/>
    </source>
</evidence>
<dbReference type="PANTHER" id="PTHR13251">
    <property type="entry name" value="EPILEPSY HOLOPROSENCEPHALY CANDIDATE 1/TMEM1"/>
    <property type="match status" value="1"/>
</dbReference>
<dbReference type="GO" id="GO:0006891">
    <property type="term" value="P:intra-Golgi vesicle-mediated transport"/>
    <property type="evidence" value="ECO:0007669"/>
    <property type="project" value="TreeGrafter"/>
</dbReference>
<dbReference type="InterPro" id="IPR022233">
    <property type="entry name" value="TRAPPC10/Trs130_C"/>
</dbReference>
<evidence type="ECO:0000259" key="5">
    <source>
        <dbReference type="Pfam" id="PF23036"/>
    </source>
</evidence>
<keyword evidence="8" id="KW-1185">Reference proteome</keyword>
<dbReference type="GO" id="GO:0005829">
    <property type="term" value="C:cytosol"/>
    <property type="evidence" value="ECO:0007669"/>
    <property type="project" value="GOC"/>
</dbReference>
<evidence type="ECO:0000259" key="4">
    <source>
        <dbReference type="Pfam" id="PF12584"/>
    </source>
</evidence>
<dbReference type="OrthoDB" id="10256906at2759"/>
<dbReference type="Proteomes" id="UP000320762">
    <property type="component" value="Unassembled WGS sequence"/>
</dbReference>
<dbReference type="InterPro" id="IPR045126">
    <property type="entry name" value="TRAPPC10/Trs130"/>
</dbReference>
<keyword evidence="3" id="KW-0333">Golgi apparatus</keyword>
<evidence type="ECO:0000313" key="8">
    <source>
        <dbReference type="Proteomes" id="UP000320762"/>
    </source>
</evidence>
<dbReference type="PANTHER" id="PTHR13251:SF3">
    <property type="entry name" value="TRAFFICKING PROTEIN PARTICLE COMPLEX SUBUNIT 10"/>
    <property type="match status" value="1"/>
</dbReference>
<evidence type="ECO:0000256" key="1">
    <source>
        <dbReference type="ARBA" id="ARBA00004555"/>
    </source>
</evidence>
<dbReference type="GO" id="GO:0034498">
    <property type="term" value="P:early endosome to Golgi transport"/>
    <property type="evidence" value="ECO:0007669"/>
    <property type="project" value="TreeGrafter"/>
</dbReference>
<accession>A0A550CAP1</accession>
<dbReference type="EMBL" id="VDMD01000015">
    <property type="protein sequence ID" value="TRM61873.1"/>
    <property type="molecule type" value="Genomic_DNA"/>
</dbReference>
<reference evidence="7 8" key="1">
    <citation type="journal article" date="2019" name="New Phytol.">
        <title>Comparative genomics reveals unique wood-decay strategies and fruiting body development in the Schizophyllaceae.</title>
        <authorList>
            <person name="Almasi E."/>
            <person name="Sahu N."/>
            <person name="Krizsan K."/>
            <person name="Balint B."/>
            <person name="Kovacs G.M."/>
            <person name="Kiss B."/>
            <person name="Cseklye J."/>
            <person name="Drula E."/>
            <person name="Henrissat B."/>
            <person name="Nagy I."/>
            <person name="Chovatia M."/>
            <person name="Adam C."/>
            <person name="LaButti K."/>
            <person name="Lipzen A."/>
            <person name="Riley R."/>
            <person name="Grigoriev I.V."/>
            <person name="Nagy L.G."/>
        </authorList>
    </citation>
    <scope>NUCLEOTIDE SEQUENCE [LARGE SCALE GENOMIC DNA]</scope>
    <source>
        <strain evidence="7 8">NL-1724</strain>
    </source>
</reference>
<evidence type="ECO:0000256" key="3">
    <source>
        <dbReference type="ARBA" id="ARBA00023034"/>
    </source>
</evidence>
<dbReference type="InterPro" id="IPR056913">
    <property type="entry name" value="TRAPPC10/Trs130_N"/>
</dbReference>
<dbReference type="Pfam" id="PF12584">
    <property type="entry name" value="TRAPPC10"/>
    <property type="match status" value="1"/>
</dbReference>
<dbReference type="GO" id="GO:1990071">
    <property type="term" value="C:TRAPPII protein complex"/>
    <property type="evidence" value="ECO:0007669"/>
    <property type="project" value="InterPro"/>
</dbReference>
<name>A0A550CAP1_9AGAR</name>
<feature type="domain" description="DUF7077" evidence="6">
    <location>
        <begin position="710"/>
        <end position="814"/>
    </location>
</feature>
<proteinExistence type="predicted"/>
<dbReference type="InterPro" id="IPR055505">
    <property type="entry name" value="DUF7077"/>
</dbReference>
<comment type="subcellular location">
    <subcellularLocation>
        <location evidence="1">Golgi apparatus</location>
    </subcellularLocation>
</comment>
<comment type="caution">
    <text evidence="7">The sequence shown here is derived from an EMBL/GenBank/DDBJ whole genome shotgun (WGS) entry which is preliminary data.</text>
</comment>
<dbReference type="AlphaFoldDB" id="A0A550CAP1"/>